<sequence>MRAAPPGGAATALAKRLAETALWTRVRLQRAIAAPGSHPAPMPPTGVLGSRAEWAAAVAECRRLRLPPHHDRPKNWDALGAVSLILARLGTDAAVLDAGSARYSPVLPWLRLFGLTDLVGNNLEFGADVRRDGVLFRYGDITATDFPDARFDAVTCMSVIEHGVPLEPFLAESARILRPGGLLIVSTDYDQDPPDTRGRTAYGQPVHIFSPVEIKELVALAERHRLRLLGDLELAHAERPVHWKRVGIDYTFIRLAFVRD</sequence>
<dbReference type="GO" id="GO:0008168">
    <property type="term" value="F:methyltransferase activity"/>
    <property type="evidence" value="ECO:0007669"/>
    <property type="project" value="UniProtKB-KW"/>
</dbReference>
<keyword evidence="3" id="KW-1185">Reference proteome</keyword>
<dbReference type="RefSeq" id="WP_308716123.1">
    <property type="nucleotide sequence ID" value="NZ_JAVHUY010000034.1"/>
</dbReference>
<evidence type="ECO:0000313" key="2">
    <source>
        <dbReference type="EMBL" id="MDQ7908855.1"/>
    </source>
</evidence>
<dbReference type="Pfam" id="PF08241">
    <property type="entry name" value="Methyltransf_11"/>
    <property type="match status" value="1"/>
</dbReference>
<name>A0ABU0ZRI3_9ACTN</name>
<evidence type="ECO:0000313" key="3">
    <source>
        <dbReference type="Proteomes" id="UP001230908"/>
    </source>
</evidence>
<gene>
    <name evidence="2" type="ORF">RB614_30415</name>
</gene>
<keyword evidence="2" id="KW-0489">Methyltransferase</keyword>
<dbReference type="Proteomes" id="UP001230908">
    <property type="component" value="Unassembled WGS sequence"/>
</dbReference>
<evidence type="ECO:0000259" key="1">
    <source>
        <dbReference type="Pfam" id="PF08241"/>
    </source>
</evidence>
<reference evidence="2 3" key="1">
    <citation type="submission" date="2023-08" db="EMBL/GenBank/DDBJ databases">
        <title>Phytohabitans sansha sp. nov., isolated from marine sediment.</title>
        <authorList>
            <person name="Zhao Y."/>
            <person name="Yi K."/>
        </authorList>
    </citation>
    <scope>NUCLEOTIDE SEQUENCE [LARGE SCALE GENOMIC DNA]</scope>
    <source>
        <strain evidence="2 3">ZYX-F-186</strain>
    </source>
</reference>
<feature type="domain" description="Methyltransferase type 11" evidence="1">
    <location>
        <begin position="121"/>
        <end position="185"/>
    </location>
</feature>
<dbReference type="GO" id="GO:0032259">
    <property type="term" value="P:methylation"/>
    <property type="evidence" value="ECO:0007669"/>
    <property type="project" value="UniProtKB-KW"/>
</dbReference>
<dbReference type="InterPro" id="IPR029063">
    <property type="entry name" value="SAM-dependent_MTases_sf"/>
</dbReference>
<protein>
    <submittedName>
        <fullName evidence="2">Class I SAM-dependent methyltransferase</fullName>
    </submittedName>
</protein>
<dbReference type="CDD" id="cd02440">
    <property type="entry name" value="AdoMet_MTases"/>
    <property type="match status" value="1"/>
</dbReference>
<accession>A0ABU0ZRI3</accession>
<dbReference type="InterPro" id="IPR013216">
    <property type="entry name" value="Methyltransf_11"/>
</dbReference>
<dbReference type="EMBL" id="JAVHUY010000034">
    <property type="protein sequence ID" value="MDQ7908855.1"/>
    <property type="molecule type" value="Genomic_DNA"/>
</dbReference>
<keyword evidence="2" id="KW-0808">Transferase</keyword>
<dbReference type="SUPFAM" id="SSF53335">
    <property type="entry name" value="S-adenosyl-L-methionine-dependent methyltransferases"/>
    <property type="match status" value="1"/>
</dbReference>
<dbReference type="Gene3D" id="3.40.50.150">
    <property type="entry name" value="Vaccinia Virus protein VP39"/>
    <property type="match status" value="1"/>
</dbReference>
<proteinExistence type="predicted"/>
<comment type="caution">
    <text evidence="2">The sequence shown here is derived from an EMBL/GenBank/DDBJ whole genome shotgun (WGS) entry which is preliminary data.</text>
</comment>
<organism evidence="2 3">
    <name type="scientific">Phytohabitans maris</name>
    <dbReference type="NCBI Taxonomy" id="3071409"/>
    <lineage>
        <taxon>Bacteria</taxon>
        <taxon>Bacillati</taxon>
        <taxon>Actinomycetota</taxon>
        <taxon>Actinomycetes</taxon>
        <taxon>Micromonosporales</taxon>
        <taxon>Micromonosporaceae</taxon>
    </lineage>
</organism>